<proteinExistence type="predicted"/>
<evidence type="ECO:0000313" key="3">
    <source>
        <dbReference type="Proteomes" id="UP001589575"/>
    </source>
</evidence>
<dbReference type="EMBL" id="JBHMFI010000023">
    <property type="protein sequence ID" value="MFB9075279.1"/>
    <property type="molecule type" value="Genomic_DNA"/>
</dbReference>
<keyword evidence="3" id="KW-1185">Reference proteome</keyword>
<protein>
    <submittedName>
        <fullName evidence="2">Uncharacterized protein</fullName>
    </submittedName>
</protein>
<organism evidence="2 3">
    <name type="scientific">Citricoccus parietis</name>
    <dbReference type="NCBI Taxonomy" id="592307"/>
    <lineage>
        <taxon>Bacteria</taxon>
        <taxon>Bacillati</taxon>
        <taxon>Actinomycetota</taxon>
        <taxon>Actinomycetes</taxon>
        <taxon>Micrococcales</taxon>
        <taxon>Micrococcaceae</taxon>
        <taxon>Citricoccus</taxon>
    </lineage>
</organism>
<accession>A0ABV5G8Q3</accession>
<feature type="compositionally biased region" description="Basic and acidic residues" evidence="1">
    <location>
        <begin position="1"/>
        <end position="10"/>
    </location>
</feature>
<feature type="compositionally biased region" description="Low complexity" evidence="1">
    <location>
        <begin position="11"/>
        <end position="22"/>
    </location>
</feature>
<evidence type="ECO:0000256" key="1">
    <source>
        <dbReference type="SAM" id="MobiDB-lite"/>
    </source>
</evidence>
<name>A0ABV5G8Q3_9MICC</name>
<comment type="caution">
    <text evidence="2">The sequence shown here is derived from an EMBL/GenBank/DDBJ whole genome shotgun (WGS) entry which is preliminary data.</text>
</comment>
<evidence type="ECO:0000313" key="2">
    <source>
        <dbReference type="EMBL" id="MFB9075279.1"/>
    </source>
</evidence>
<gene>
    <name evidence="2" type="ORF">ACFFX0_30560</name>
</gene>
<dbReference type="Proteomes" id="UP001589575">
    <property type="component" value="Unassembled WGS sequence"/>
</dbReference>
<reference evidence="2 3" key="1">
    <citation type="submission" date="2024-09" db="EMBL/GenBank/DDBJ databases">
        <authorList>
            <person name="Sun Q."/>
            <person name="Mori K."/>
        </authorList>
    </citation>
    <scope>NUCLEOTIDE SEQUENCE [LARGE SCALE GENOMIC DNA]</scope>
    <source>
        <strain evidence="2 3">CCM 7609</strain>
    </source>
</reference>
<feature type="region of interest" description="Disordered" evidence="1">
    <location>
        <begin position="1"/>
        <end position="22"/>
    </location>
</feature>
<sequence>MDTASPRDSRSSPSTSRSSSRVRCVSARVAFPPSAPMIAF</sequence>